<gene>
    <name evidence="5" type="ordered locus">Spirs_3165</name>
</gene>
<dbReference type="CDD" id="cd03230">
    <property type="entry name" value="ABC_DR_subfamily_A"/>
    <property type="match status" value="1"/>
</dbReference>
<dbReference type="PANTHER" id="PTHR42939">
    <property type="entry name" value="ABC TRANSPORTER ATP-BINDING PROTEIN ALBC-RELATED"/>
    <property type="match status" value="1"/>
</dbReference>
<evidence type="ECO:0000256" key="3">
    <source>
        <dbReference type="ARBA" id="ARBA00022840"/>
    </source>
</evidence>
<dbReference type="STRING" id="573413.Spirs_3165"/>
<name>E1R5D5_SEDSS</name>
<keyword evidence="6" id="KW-1185">Reference proteome</keyword>
<protein>
    <submittedName>
        <fullName evidence="5">ABC transporter related protein</fullName>
    </submittedName>
</protein>
<dbReference type="EMBL" id="CP002116">
    <property type="protein sequence ID" value="ADK82263.1"/>
    <property type="molecule type" value="Genomic_DNA"/>
</dbReference>
<dbReference type="Gene3D" id="3.40.50.300">
    <property type="entry name" value="P-loop containing nucleotide triphosphate hydrolases"/>
    <property type="match status" value="1"/>
</dbReference>
<feature type="domain" description="ABC transporter" evidence="4">
    <location>
        <begin position="2"/>
        <end position="226"/>
    </location>
</feature>
<dbReference type="OrthoDB" id="9804819at2"/>
<dbReference type="GO" id="GO:0016887">
    <property type="term" value="F:ATP hydrolysis activity"/>
    <property type="evidence" value="ECO:0007669"/>
    <property type="project" value="InterPro"/>
</dbReference>
<dbReference type="PANTHER" id="PTHR42939:SF1">
    <property type="entry name" value="ABC TRANSPORTER ATP-BINDING PROTEIN ALBC-RELATED"/>
    <property type="match status" value="1"/>
</dbReference>
<dbReference type="RefSeq" id="WP_013255722.1">
    <property type="nucleotide sequence ID" value="NC_014364.1"/>
</dbReference>
<keyword evidence="2" id="KW-0547">Nucleotide-binding</keyword>
<evidence type="ECO:0000259" key="4">
    <source>
        <dbReference type="PROSITE" id="PS50893"/>
    </source>
</evidence>
<dbReference type="Pfam" id="PF00005">
    <property type="entry name" value="ABC_tran"/>
    <property type="match status" value="1"/>
</dbReference>
<dbReference type="KEGG" id="ssm:Spirs_3165"/>
<dbReference type="InterPro" id="IPR003593">
    <property type="entry name" value="AAA+_ATPase"/>
</dbReference>
<evidence type="ECO:0000256" key="1">
    <source>
        <dbReference type="ARBA" id="ARBA00022448"/>
    </source>
</evidence>
<evidence type="ECO:0000313" key="5">
    <source>
        <dbReference type="EMBL" id="ADK82263.1"/>
    </source>
</evidence>
<keyword evidence="3" id="KW-0067">ATP-binding</keyword>
<dbReference type="InterPro" id="IPR027417">
    <property type="entry name" value="P-loop_NTPase"/>
</dbReference>
<dbReference type="Proteomes" id="UP000002318">
    <property type="component" value="Chromosome"/>
</dbReference>
<dbReference type="GO" id="GO:0005524">
    <property type="term" value="F:ATP binding"/>
    <property type="evidence" value="ECO:0007669"/>
    <property type="project" value="UniProtKB-KW"/>
</dbReference>
<organism evidence="5 6">
    <name type="scientific">Sediminispirochaeta smaragdinae (strain DSM 11293 / JCM 15392 / SEBR 4228)</name>
    <name type="common">Spirochaeta smaragdinae</name>
    <dbReference type="NCBI Taxonomy" id="573413"/>
    <lineage>
        <taxon>Bacteria</taxon>
        <taxon>Pseudomonadati</taxon>
        <taxon>Spirochaetota</taxon>
        <taxon>Spirochaetia</taxon>
        <taxon>Spirochaetales</taxon>
        <taxon>Spirochaetaceae</taxon>
        <taxon>Sediminispirochaeta</taxon>
    </lineage>
</organism>
<dbReference type="eggNOG" id="COG1131">
    <property type="taxonomic scope" value="Bacteria"/>
</dbReference>
<sequence>MIRISGMDFGYGKNHLFRGLNLNLKPGNIYGLLGKNGAGKTTLLQIMSGLLFPEAGEVLLLGREPAKRSPSLLAEIFFLAEDFHVNALTGEAYELLYAPFYERFDHHQFLSYLEEFDIPGNRKLTTFSYGQRKKFLLSFGLACNTSILFLDEPTNGLDIPSKNQFRRVLASAVDETKTIIISTHQVRDMGHLIDPIVIVDSGSIILNRTIAEIGRSLLMRYVRALPSDPVPIYSDQALGGYIVVEENKSGEEGSVDIEVFFNAVMTARERVEAALQRRAG</sequence>
<keyword evidence="1" id="KW-0813">Transport</keyword>
<evidence type="ECO:0000313" key="6">
    <source>
        <dbReference type="Proteomes" id="UP000002318"/>
    </source>
</evidence>
<reference evidence="5 6" key="1">
    <citation type="journal article" date="2010" name="Stand. Genomic Sci.">
        <title>Complete genome sequence of Spirochaeta smaragdinae type strain (SEBR 4228).</title>
        <authorList>
            <person name="Mavromatis K."/>
            <person name="Yasawong M."/>
            <person name="Chertkov O."/>
            <person name="Lapidus A."/>
            <person name="Lucas S."/>
            <person name="Nolan M."/>
            <person name="Del Rio T.G."/>
            <person name="Tice H."/>
            <person name="Cheng J.F."/>
            <person name="Pitluck S."/>
            <person name="Liolios K."/>
            <person name="Ivanova N."/>
            <person name="Tapia R."/>
            <person name="Han C."/>
            <person name="Bruce D."/>
            <person name="Goodwin L."/>
            <person name="Pati A."/>
            <person name="Chen A."/>
            <person name="Palaniappan K."/>
            <person name="Land M."/>
            <person name="Hauser L."/>
            <person name="Chang Y.J."/>
            <person name="Jeffries C.D."/>
            <person name="Detter J.C."/>
            <person name="Rohde M."/>
            <person name="Brambilla E."/>
            <person name="Spring S."/>
            <person name="Goker M."/>
            <person name="Sikorski J."/>
            <person name="Woyke T."/>
            <person name="Bristow J."/>
            <person name="Eisen J.A."/>
            <person name="Markowitz V."/>
            <person name="Hugenholtz P."/>
            <person name="Klenk H.P."/>
            <person name="Kyrpides N.C."/>
        </authorList>
    </citation>
    <scope>NUCLEOTIDE SEQUENCE [LARGE SCALE GENOMIC DNA]</scope>
    <source>
        <strain evidence="6">DSM 11293 / JCM 15392 / SEBR 4228</strain>
    </source>
</reference>
<dbReference type="SUPFAM" id="SSF52540">
    <property type="entry name" value="P-loop containing nucleoside triphosphate hydrolases"/>
    <property type="match status" value="1"/>
</dbReference>
<dbReference type="HOGENOM" id="CLU_000604_1_2_12"/>
<dbReference type="AlphaFoldDB" id="E1R5D5"/>
<accession>E1R5D5</accession>
<dbReference type="InterPro" id="IPR051782">
    <property type="entry name" value="ABC_Transporter_VariousFunc"/>
</dbReference>
<dbReference type="InterPro" id="IPR003439">
    <property type="entry name" value="ABC_transporter-like_ATP-bd"/>
</dbReference>
<dbReference type="PROSITE" id="PS50893">
    <property type="entry name" value="ABC_TRANSPORTER_2"/>
    <property type="match status" value="1"/>
</dbReference>
<proteinExistence type="predicted"/>
<evidence type="ECO:0000256" key="2">
    <source>
        <dbReference type="ARBA" id="ARBA00022741"/>
    </source>
</evidence>
<dbReference type="SMART" id="SM00382">
    <property type="entry name" value="AAA"/>
    <property type="match status" value="1"/>
</dbReference>